<gene>
    <name evidence="2" type="ORF">MYCIT1_LOCUS1099</name>
</gene>
<feature type="region of interest" description="Disordered" evidence="1">
    <location>
        <begin position="65"/>
        <end position="176"/>
    </location>
</feature>
<evidence type="ECO:0008006" key="4">
    <source>
        <dbReference type="Google" id="ProtNLM"/>
    </source>
</evidence>
<proteinExistence type="predicted"/>
<evidence type="ECO:0000313" key="3">
    <source>
        <dbReference type="Proteomes" id="UP001295794"/>
    </source>
</evidence>
<accession>A0AAD2GUI2</accession>
<evidence type="ECO:0000256" key="1">
    <source>
        <dbReference type="SAM" id="MobiDB-lite"/>
    </source>
</evidence>
<organism evidence="2 3">
    <name type="scientific">Mycena citricolor</name>
    <dbReference type="NCBI Taxonomy" id="2018698"/>
    <lineage>
        <taxon>Eukaryota</taxon>
        <taxon>Fungi</taxon>
        <taxon>Dikarya</taxon>
        <taxon>Basidiomycota</taxon>
        <taxon>Agaricomycotina</taxon>
        <taxon>Agaricomycetes</taxon>
        <taxon>Agaricomycetidae</taxon>
        <taxon>Agaricales</taxon>
        <taxon>Marasmiineae</taxon>
        <taxon>Mycenaceae</taxon>
        <taxon>Mycena</taxon>
    </lineage>
</organism>
<protein>
    <recommendedName>
        <fullName evidence="4">Zn(2)-C6 fungal-type domain-containing protein</fullName>
    </recommendedName>
</protein>
<feature type="compositionally biased region" description="Low complexity" evidence="1">
    <location>
        <begin position="142"/>
        <end position="152"/>
    </location>
</feature>
<dbReference type="EMBL" id="CAVNYO010000014">
    <property type="protein sequence ID" value="CAK5262414.1"/>
    <property type="molecule type" value="Genomic_DNA"/>
</dbReference>
<dbReference type="AlphaFoldDB" id="A0AAD2GUI2"/>
<feature type="compositionally biased region" description="Basic and acidic residues" evidence="1">
    <location>
        <begin position="129"/>
        <end position="140"/>
    </location>
</feature>
<sequence>MDCYHSQAKNNADRYDMTPKNRQSPLACANCLEHKTVCNPLPGGQKHSACERCARKALRCEFAREKPSHKSNDAIPTTSRTTQHAYSEAPLPPPASHPVDPSKPLVIPGRVPKLPYTGPPPSFYAPRYADGRYPDLRLESDSSPSLPTTSTTPPTPSYCGAAPGPRREIPQWGWAPQYPQQYHPFSHSAYETAPHSYDWGTHPTPKDPGYNS</sequence>
<reference evidence="2" key="1">
    <citation type="submission" date="2023-11" db="EMBL/GenBank/DDBJ databases">
        <authorList>
            <person name="De Vega J J."/>
            <person name="De Vega J J."/>
        </authorList>
    </citation>
    <scope>NUCLEOTIDE SEQUENCE</scope>
</reference>
<dbReference type="Proteomes" id="UP001295794">
    <property type="component" value="Unassembled WGS sequence"/>
</dbReference>
<name>A0AAD2GUI2_9AGAR</name>
<dbReference type="Gene3D" id="4.10.240.10">
    <property type="entry name" value="Zn(2)-C6 fungal-type DNA-binding domain"/>
    <property type="match status" value="1"/>
</dbReference>
<dbReference type="InterPro" id="IPR036864">
    <property type="entry name" value="Zn2-C6_fun-type_DNA-bd_sf"/>
</dbReference>
<comment type="caution">
    <text evidence="2">The sequence shown here is derived from an EMBL/GenBank/DDBJ whole genome shotgun (WGS) entry which is preliminary data.</text>
</comment>
<keyword evidence="3" id="KW-1185">Reference proteome</keyword>
<feature type="compositionally biased region" description="Polar residues" evidence="1">
    <location>
        <begin position="74"/>
        <end position="85"/>
    </location>
</feature>
<evidence type="ECO:0000313" key="2">
    <source>
        <dbReference type="EMBL" id="CAK5262414.1"/>
    </source>
</evidence>
<dbReference type="GO" id="GO:0000981">
    <property type="term" value="F:DNA-binding transcription factor activity, RNA polymerase II-specific"/>
    <property type="evidence" value="ECO:0007669"/>
    <property type="project" value="InterPro"/>
</dbReference>
<feature type="region of interest" description="Disordered" evidence="1">
    <location>
        <begin position="1"/>
        <end position="21"/>
    </location>
</feature>
<dbReference type="SUPFAM" id="SSF57701">
    <property type="entry name" value="Zn2/Cys6 DNA-binding domain"/>
    <property type="match status" value="1"/>
</dbReference>
<dbReference type="GO" id="GO:0008270">
    <property type="term" value="F:zinc ion binding"/>
    <property type="evidence" value="ECO:0007669"/>
    <property type="project" value="InterPro"/>
</dbReference>
<feature type="region of interest" description="Disordered" evidence="1">
    <location>
        <begin position="193"/>
        <end position="212"/>
    </location>
</feature>